<evidence type="ECO:0000313" key="10">
    <source>
        <dbReference type="EMBL" id="CAF3508961.1"/>
    </source>
</evidence>
<evidence type="ECO:0000256" key="2">
    <source>
        <dbReference type="ARBA" id="ARBA00022692"/>
    </source>
</evidence>
<evidence type="ECO:0000259" key="8">
    <source>
        <dbReference type="SMART" id="SM01328"/>
    </source>
</evidence>
<evidence type="ECO:0000256" key="3">
    <source>
        <dbReference type="ARBA" id="ARBA00022723"/>
    </source>
</evidence>
<keyword evidence="6" id="KW-1133">Transmembrane helix</keyword>
<protein>
    <recommendedName>
        <fullName evidence="8">3CxxC-type domain-containing protein</fullName>
    </recommendedName>
</protein>
<comment type="caution">
    <text evidence="9">The sequence shown here is derived from an EMBL/GenBank/DDBJ whole genome shotgun (WGS) entry which is preliminary data.</text>
</comment>
<evidence type="ECO:0000256" key="6">
    <source>
        <dbReference type="ARBA" id="ARBA00022989"/>
    </source>
</evidence>
<keyword evidence="7" id="KW-0472">Membrane</keyword>
<keyword evidence="2" id="KW-0812">Transmembrane</keyword>
<proteinExistence type="predicted"/>
<keyword evidence="5" id="KW-0862">Zinc</keyword>
<dbReference type="InterPro" id="IPR026096">
    <property type="entry name" value="R-trans_p"/>
</dbReference>
<dbReference type="GO" id="GO:0006612">
    <property type="term" value="P:protein targeting to membrane"/>
    <property type="evidence" value="ECO:0007669"/>
    <property type="project" value="TreeGrafter"/>
</dbReference>
<dbReference type="SMART" id="SM01328">
    <property type="entry name" value="zf-3CxxC"/>
    <property type="match status" value="1"/>
</dbReference>
<evidence type="ECO:0000256" key="1">
    <source>
        <dbReference type="ARBA" id="ARBA00004167"/>
    </source>
</evidence>
<evidence type="ECO:0000313" key="9">
    <source>
        <dbReference type="EMBL" id="CAF0732978.1"/>
    </source>
</evidence>
<dbReference type="EMBL" id="CAJNOK010000153">
    <property type="protein sequence ID" value="CAF0732978.1"/>
    <property type="molecule type" value="Genomic_DNA"/>
</dbReference>
<dbReference type="PANTHER" id="PTHR14402:SF10">
    <property type="entry name" value="3CXXC-TYPE DOMAIN-CONTAINING PROTEIN"/>
    <property type="match status" value="1"/>
</dbReference>
<keyword evidence="4" id="KW-0863">Zinc-finger</keyword>
<feature type="domain" description="3CxxC-type" evidence="8">
    <location>
        <begin position="469"/>
        <end position="584"/>
    </location>
</feature>
<dbReference type="AlphaFoldDB" id="A0A8S2CT97"/>
<dbReference type="InterPro" id="IPR027377">
    <property type="entry name" value="ZAR1/RTP1-5-like_Znf-3CxxC"/>
</dbReference>
<sequence length="598" mass="68894">MITPCCQGDYFVVNHRDVMNALQVADDEKKTFCENNSQVMHAELEINLNSMMMNDRDVWSLIALDHSSMSELVTFISPHEQQCGMMQETYYYSTQSDDQYQQISHHQHILVLRNAKVKYICSTPKCMKQRKEWTTARGRALFLFENPSFLTSQHLIVYHLFEQNCNLCHQNVQPSWYLDETCRVIREIAQLIIMNFYPNLIDIQPVYLFGQLVQRSLRQRPSAMRRTHDNRSCQPWNETKTEERRFYFCSNLETMVGQSNTDVNPTLLKQKSVSETVVVSELVFDVNAQSLQRSKSSCDDIRANPNQKGKFRIKMNHNKSIVAPRKSHHSSSDSDSGIEDFRAGESIDTFKAIETSRQQYISISSKSVDECSIEDDDVKNLSSVTTTPRCLTPMPYIPTLHGDAELAANIPDSEKKDFCANTAVVFHAEFARLILAVISKYNKSYTLMVYDAMPVESTNIQYDFLKVDNAKAQFKCTCCGHAWTSMRARCSFHLSHPDVGIILLKVFNQICSVCSQATEPLWYIDEVCRVMKNLAATVFERYFPDECYELKMTYFGSHNDSIRQRKGTMSTVHLESLCEACQMGICFPKSMKKYSHHQ</sequence>
<dbReference type="GO" id="GO:0016020">
    <property type="term" value="C:membrane"/>
    <property type="evidence" value="ECO:0007669"/>
    <property type="project" value="UniProtKB-SubCell"/>
</dbReference>
<dbReference type="EMBL" id="CAJOBA010000153">
    <property type="protein sequence ID" value="CAF3508961.1"/>
    <property type="molecule type" value="Genomic_DNA"/>
</dbReference>
<dbReference type="GO" id="GO:0008270">
    <property type="term" value="F:zinc ion binding"/>
    <property type="evidence" value="ECO:0007669"/>
    <property type="project" value="UniProtKB-KW"/>
</dbReference>
<dbReference type="GO" id="GO:0051205">
    <property type="term" value="P:protein insertion into membrane"/>
    <property type="evidence" value="ECO:0007669"/>
    <property type="project" value="TreeGrafter"/>
</dbReference>
<accession>A0A8S2CT97</accession>
<evidence type="ECO:0000313" key="11">
    <source>
        <dbReference type="Proteomes" id="UP000677228"/>
    </source>
</evidence>
<dbReference type="Proteomes" id="UP000682733">
    <property type="component" value="Unassembled WGS sequence"/>
</dbReference>
<name>A0A8S2CT97_9BILA</name>
<comment type="subcellular location">
    <subcellularLocation>
        <location evidence="1">Membrane</location>
        <topology evidence="1">Single-pass membrane protein</topology>
    </subcellularLocation>
</comment>
<keyword evidence="3" id="KW-0479">Metal-binding</keyword>
<evidence type="ECO:0000256" key="7">
    <source>
        <dbReference type="ARBA" id="ARBA00023136"/>
    </source>
</evidence>
<dbReference type="PANTHER" id="PTHR14402">
    <property type="entry name" value="RECEPTOR TRANSPORTING PROTEIN"/>
    <property type="match status" value="1"/>
</dbReference>
<dbReference type="Proteomes" id="UP000677228">
    <property type="component" value="Unassembled WGS sequence"/>
</dbReference>
<gene>
    <name evidence="9" type="ORF">OVA965_LOCUS940</name>
    <name evidence="10" type="ORF">TMI583_LOCUS941</name>
</gene>
<evidence type="ECO:0000256" key="4">
    <source>
        <dbReference type="ARBA" id="ARBA00022771"/>
    </source>
</evidence>
<evidence type="ECO:0000256" key="5">
    <source>
        <dbReference type="ARBA" id="ARBA00022833"/>
    </source>
</evidence>
<dbReference type="Pfam" id="PF13695">
    <property type="entry name" value="Zn_ribbon_3CxxC"/>
    <property type="match status" value="1"/>
</dbReference>
<reference evidence="9" key="1">
    <citation type="submission" date="2021-02" db="EMBL/GenBank/DDBJ databases">
        <authorList>
            <person name="Nowell W R."/>
        </authorList>
    </citation>
    <scope>NUCLEOTIDE SEQUENCE</scope>
</reference>
<organism evidence="9 11">
    <name type="scientific">Didymodactylos carnosus</name>
    <dbReference type="NCBI Taxonomy" id="1234261"/>
    <lineage>
        <taxon>Eukaryota</taxon>
        <taxon>Metazoa</taxon>
        <taxon>Spiralia</taxon>
        <taxon>Gnathifera</taxon>
        <taxon>Rotifera</taxon>
        <taxon>Eurotatoria</taxon>
        <taxon>Bdelloidea</taxon>
        <taxon>Philodinida</taxon>
        <taxon>Philodinidae</taxon>
        <taxon>Didymodactylos</taxon>
    </lineage>
</organism>
<dbReference type="GO" id="GO:0031849">
    <property type="term" value="F:olfactory receptor binding"/>
    <property type="evidence" value="ECO:0007669"/>
    <property type="project" value="TreeGrafter"/>
</dbReference>